<evidence type="ECO:0000256" key="1">
    <source>
        <dbReference type="ARBA" id="ARBA00022729"/>
    </source>
</evidence>
<dbReference type="OrthoDB" id="10730at2"/>
<protein>
    <recommendedName>
        <fullName evidence="5">Glycoside-hydrolase family GH114 TIM-barrel domain-containing protein</fullName>
    </recommendedName>
</protein>
<organism evidence="3 4">
    <name type="scientific">Peptoclostridium litorale DSM 5388</name>
    <dbReference type="NCBI Taxonomy" id="1121324"/>
    <lineage>
        <taxon>Bacteria</taxon>
        <taxon>Bacillati</taxon>
        <taxon>Bacillota</taxon>
        <taxon>Clostridia</taxon>
        <taxon>Peptostreptococcales</taxon>
        <taxon>Peptoclostridiaceae</taxon>
        <taxon>Peptoclostridium</taxon>
    </lineage>
</organism>
<dbReference type="InterPro" id="IPR017853">
    <property type="entry name" value="GH"/>
</dbReference>
<dbReference type="Pfam" id="PF13199">
    <property type="entry name" value="Glyco_hydro_66"/>
    <property type="match status" value="1"/>
</dbReference>
<evidence type="ECO:0000313" key="3">
    <source>
        <dbReference type="EMBL" id="KDR93802.1"/>
    </source>
</evidence>
<keyword evidence="2" id="KW-0812">Transmembrane</keyword>
<proteinExistence type="predicted"/>
<dbReference type="RefSeq" id="WP_038267619.1">
    <property type="nucleotide sequence ID" value="NZ_FSRH01000004.1"/>
</dbReference>
<dbReference type="EMBL" id="JJMM01000026">
    <property type="protein sequence ID" value="KDR93802.1"/>
    <property type="molecule type" value="Genomic_DNA"/>
</dbReference>
<name>A0A069RHQ7_PEPLI</name>
<feature type="transmembrane region" description="Helical" evidence="2">
    <location>
        <begin position="6"/>
        <end position="26"/>
    </location>
</feature>
<dbReference type="STRING" id="1121324.CLIT_23c00740"/>
<evidence type="ECO:0000313" key="4">
    <source>
        <dbReference type="Proteomes" id="UP000027946"/>
    </source>
</evidence>
<keyword evidence="2" id="KW-0472">Membrane</keyword>
<dbReference type="PANTHER" id="PTHR35882">
    <property type="entry name" value="PELA"/>
    <property type="match status" value="1"/>
</dbReference>
<reference evidence="3 4" key="1">
    <citation type="submission" date="2014-03" db="EMBL/GenBank/DDBJ databases">
        <title>Genome sequence of Clostridium litorale W6, DSM 5388.</title>
        <authorList>
            <person name="Poehlein A."/>
            <person name="Jagirdar A."/>
            <person name="Khonsari B."/>
            <person name="Chibani C.M."/>
            <person name="Gutierrez Gutierrez D.A."/>
            <person name="Davydova E."/>
            <person name="Alghaithi H.S."/>
            <person name="Nair K.P."/>
            <person name="Dhamotharan K."/>
            <person name="Chandran L."/>
            <person name="G W."/>
            <person name="Daniel R."/>
        </authorList>
    </citation>
    <scope>NUCLEOTIDE SEQUENCE [LARGE SCALE GENOMIC DNA]</scope>
    <source>
        <strain evidence="3 4">W6</strain>
    </source>
</reference>
<evidence type="ECO:0000256" key="2">
    <source>
        <dbReference type="SAM" id="Phobius"/>
    </source>
</evidence>
<dbReference type="AlphaFoldDB" id="A0A069RHQ7"/>
<sequence>MLSFQVGVAATVVVIAVCFVGAHVNFKDSWAMQSRAPGGQKSGYALEEQKDDYVIYYGDDSSDAVQKLSEYDTVVIEPKNFSRENVLKLQKSGSRVLGYLSIVEQNGDDVDFISLKDGWFFMPEGEQIKNEAWNSYYMDIREKGYQNFLLRQIYAHVVSKGLDGIMIDTVGDIDDSHWSDGVKSGMKDSYRDFLMRIRKNYSKLYIIQNWGFKTIYTHSGAMVDGVMWEGLSDGIIESDQWSRDWLEKLGDMGLDIYAVVPSGGTFGNHGNKNSNVFIYKRDGDVYDSVN</sequence>
<dbReference type="Gene3D" id="3.20.20.70">
    <property type="entry name" value="Aldolase class I"/>
    <property type="match status" value="1"/>
</dbReference>
<keyword evidence="2" id="KW-1133">Transmembrane helix</keyword>
<dbReference type="eggNOG" id="COG3868">
    <property type="taxonomic scope" value="Bacteria"/>
</dbReference>
<evidence type="ECO:0008006" key="5">
    <source>
        <dbReference type="Google" id="ProtNLM"/>
    </source>
</evidence>
<keyword evidence="4" id="KW-1185">Reference proteome</keyword>
<dbReference type="Proteomes" id="UP000027946">
    <property type="component" value="Unassembled WGS sequence"/>
</dbReference>
<accession>A0A069RHQ7</accession>
<dbReference type="SUPFAM" id="SSF51445">
    <property type="entry name" value="(Trans)glycosidases"/>
    <property type="match status" value="1"/>
</dbReference>
<dbReference type="InterPro" id="IPR013785">
    <property type="entry name" value="Aldolase_TIM"/>
</dbReference>
<comment type="caution">
    <text evidence="3">The sequence shown here is derived from an EMBL/GenBank/DDBJ whole genome shotgun (WGS) entry which is preliminary data.</text>
</comment>
<keyword evidence="1" id="KW-0732">Signal</keyword>
<dbReference type="PANTHER" id="PTHR35882:SF2">
    <property type="entry name" value="PELA"/>
    <property type="match status" value="1"/>
</dbReference>
<gene>
    <name evidence="3" type="ORF">CLIT_23c00740</name>
</gene>
<dbReference type="InterPro" id="IPR025092">
    <property type="entry name" value="Glyco_hydro_66"/>
</dbReference>